<feature type="domain" description="Peptidase S11 D-alanyl-D-alanine carboxypeptidase A N-terminal" evidence="10">
    <location>
        <begin position="33"/>
        <end position="257"/>
    </location>
</feature>
<feature type="binding site" evidence="8">
    <location>
        <position position="227"/>
    </location>
    <ligand>
        <name>substrate</name>
    </ligand>
</feature>
<dbReference type="Proteomes" id="UP000180175">
    <property type="component" value="Chromosome"/>
</dbReference>
<protein>
    <submittedName>
        <fullName evidence="11">D-alanyl-D-alanine carboxypeptidase</fullName>
    </submittedName>
</protein>
<keyword evidence="3" id="KW-0378">Hydrolase</keyword>
<dbReference type="RefSeq" id="WP_071316873.1">
    <property type="nucleotide sequence ID" value="NZ_CP063356.2"/>
</dbReference>
<dbReference type="InterPro" id="IPR012338">
    <property type="entry name" value="Beta-lactam/transpept-like"/>
</dbReference>
<evidence type="ECO:0000313" key="13">
    <source>
        <dbReference type="Proteomes" id="UP000180175"/>
    </source>
</evidence>
<keyword evidence="5" id="KW-0573">Peptidoglycan synthesis</keyword>
<dbReference type="Gene3D" id="3.40.710.10">
    <property type="entry name" value="DD-peptidase/beta-lactamase superfamily"/>
    <property type="match status" value="1"/>
</dbReference>
<evidence type="ECO:0000256" key="7">
    <source>
        <dbReference type="PIRSR" id="PIRSR618044-1"/>
    </source>
</evidence>
<evidence type="ECO:0000313" key="11">
    <source>
        <dbReference type="EMBL" id="OIJ19352.1"/>
    </source>
</evidence>
<dbReference type="GO" id="GO:0009252">
    <property type="term" value="P:peptidoglycan biosynthetic process"/>
    <property type="evidence" value="ECO:0007669"/>
    <property type="project" value="UniProtKB-KW"/>
</dbReference>
<dbReference type="KEGG" id="aia:AWH56_025300"/>
<evidence type="ECO:0000256" key="8">
    <source>
        <dbReference type="PIRSR" id="PIRSR618044-2"/>
    </source>
</evidence>
<evidence type="ECO:0000256" key="9">
    <source>
        <dbReference type="RuleBase" id="RU004016"/>
    </source>
</evidence>
<evidence type="ECO:0000256" key="6">
    <source>
        <dbReference type="ARBA" id="ARBA00023316"/>
    </source>
</evidence>
<feature type="active site" description="Acyl-ester intermediate" evidence="7">
    <location>
        <position position="63"/>
    </location>
</feature>
<dbReference type="SUPFAM" id="SSF56601">
    <property type="entry name" value="beta-lactamase/transpeptidase-like"/>
    <property type="match status" value="1"/>
</dbReference>
<dbReference type="GO" id="GO:0009002">
    <property type="term" value="F:serine-type D-Ala-D-Ala carboxypeptidase activity"/>
    <property type="evidence" value="ECO:0007669"/>
    <property type="project" value="InterPro"/>
</dbReference>
<evidence type="ECO:0000259" key="10">
    <source>
        <dbReference type="Pfam" id="PF00768"/>
    </source>
</evidence>
<dbReference type="OrthoDB" id="9791132at2"/>
<sequence length="387" mass="43336">MVKKIFVKLNVVLIVVLLLFSISTANVGAYNFSVSGQAAILIEQESGRVLYEKDAHKQLRIASITKIMTAILAIESGKMDEIVTVSSNAFGTEGSSLYLRLGEKIKLEDLVYGLMLRSGNDSAVAIAEHVGGSLDGFVYLMNQKAKELGMHKSVFNNPHGLDDHEEHYSTAYDMALLTRYAMKDEKFKIISATKSYRAPQEGENWDRIWQNKNRLLTQLYKHSTGGKTGYTKRAKRTLVSTATKDNVNLIAVTLNAPSDWQDHMNMFNWGFETFEVLPVVEKGIVGNLEDDFYKNKVSANYSFEYPVTSEEKQLVNKKITLYNPPKGTEWQEKGAPNPVGKITIELKGTNIGEVPLSFVGELQEEKKSFWSKLIELVFLTLGVNKDG</sequence>
<reference evidence="12" key="4">
    <citation type="submission" date="2020-10" db="EMBL/GenBank/DDBJ databases">
        <authorList>
            <person name="Bassil N.M."/>
            <person name="Lloyd J.R."/>
        </authorList>
    </citation>
    <scope>NUCLEOTIDE SEQUENCE</scope>
    <source>
        <strain evidence="12">NB2006</strain>
    </source>
</reference>
<organism evidence="11 13">
    <name type="scientific">Anaerobacillus isosaccharinicus</name>
    <dbReference type="NCBI Taxonomy" id="1532552"/>
    <lineage>
        <taxon>Bacteria</taxon>
        <taxon>Bacillati</taxon>
        <taxon>Bacillota</taxon>
        <taxon>Bacilli</taxon>
        <taxon>Bacillales</taxon>
        <taxon>Bacillaceae</taxon>
        <taxon>Anaerobacillus</taxon>
    </lineage>
</organism>
<dbReference type="PANTHER" id="PTHR21581">
    <property type="entry name" value="D-ALANYL-D-ALANINE CARBOXYPEPTIDASE"/>
    <property type="match status" value="1"/>
</dbReference>
<dbReference type="AlphaFoldDB" id="A0A1S2M3K8"/>
<keyword evidence="11" id="KW-0645">Protease</keyword>
<dbReference type="GO" id="GO:0071555">
    <property type="term" value="P:cell wall organization"/>
    <property type="evidence" value="ECO:0007669"/>
    <property type="project" value="UniProtKB-KW"/>
</dbReference>
<evidence type="ECO:0000313" key="12">
    <source>
        <dbReference type="EMBL" id="QOY35927.1"/>
    </source>
</evidence>
<dbReference type="GO" id="GO:0008360">
    <property type="term" value="P:regulation of cell shape"/>
    <property type="evidence" value="ECO:0007669"/>
    <property type="project" value="UniProtKB-KW"/>
</dbReference>
<evidence type="ECO:0000256" key="5">
    <source>
        <dbReference type="ARBA" id="ARBA00022984"/>
    </source>
</evidence>
<keyword evidence="13" id="KW-1185">Reference proteome</keyword>
<dbReference type="PANTHER" id="PTHR21581:SF33">
    <property type="entry name" value="D-ALANYL-D-ALANINE CARBOXYPEPTIDASE DACB"/>
    <property type="match status" value="1"/>
</dbReference>
<name>A0A1S2M3K8_9BACI</name>
<evidence type="ECO:0000256" key="4">
    <source>
        <dbReference type="ARBA" id="ARBA00022960"/>
    </source>
</evidence>
<keyword evidence="11" id="KW-0121">Carboxypeptidase</keyword>
<gene>
    <name evidence="12" type="ORF">AWH56_025300</name>
    <name evidence="11" type="ORF">AWH56_09265</name>
</gene>
<evidence type="ECO:0000256" key="2">
    <source>
        <dbReference type="ARBA" id="ARBA00022729"/>
    </source>
</evidence>
<dbReference type="InterPro" id="IPR018044">
    <property type="entry name" value="Peptidase_S11"/>
</dbReference>
<dbReference type="InterPro" id="IPR001967">
    <property type="entry name" value="Peptidase_S11_N"/>
</dbReference>
<keyword evidence="4" id="KW-0133">Cell shape</keyword>
<dbReference type="EMBL" id="LQXD01000079">
    <property type="protein sequence ID" value="OIJ19352.1"/>
    <property type="molecule type" value="Genomic_DNA"/>
</dbReference>
<reference evidence="12 13" key="3">
    <citation type="journal article" date="2019" name="Int. J. Syst. Evol. Microbiol.">
        <title>Anaerobacillus isosaccharinicus sp. nov., an alkaliphilic bacterium which degrades isosaccharinic acid.</title>
        <authorList>
            <person name="Bassil N.M."/>
            <person name="Lloyd J.R."/>
        </authorList>
    </citation>
    <scope>NUCLEOTIDE SEQUENCE [LARGE SCALE GENOMIC DNA]</scope>
    <source>
        <strain evidence="12 13">NB2006</strain>
    </source>
</reference>
<feature type="active site" description="Proton acceptor" evidence="7">
    <location>
        <position position="66"/>
    </location>
</feature>
<accession>A0A1S2M3K8</accession>
<reference evidence="12 13" key="2">
    <citation type="journal article" date="2017" name="Genome Announc.">
        <title>Draft Genome Sequences of Four Alkaliphilic Bacteria Belonging to the Anaerobacillus Genus.</title>
        <authorList>
            <person name="Bassil N.M."/>
            <person name="Lloyd J.R."/>
        </authorList>
    </citation>
    <scope>NUCLEOTIDE SEQUENCE [LARGE SCALE GENOMIC DNA]</scope>
    <source>
        <strain evidence="12 13">NB2006</strain>
    </source>
</reference>
<dbReference type="Gene3D" id="2.30.140.30">
    <property type="match status" value="1"/>
</dbReference>
<dbReference type="Pfam" id="PF00768">
    <property type="entry name" value="Peptidase_S11"/>
    <property type="match status" value="1"/>
</dbReference>
<keyword evidence="2" id="KW-0732">Signal</keyword>
<evidence type="ECO:0000256" key="3">
    <source>
        <dbReference type="ARBA" id="ARBA00022801"/>
    </source>
</evidence>
<proteinExistence type="inferred from homology"/>
<evidence type="ECO:0000256" key="1">
    <source>
        <dbReference type="ARBA" id="ARBA00007164"/>
    </source>
</evidence>
<dbReference type="GO" id="GO:0006508">
    <property type="term" value="P:proteolysis"/>
    <property type="evidence" value="ECO:0007669"/>
    <property type="project" value="InterPro"/>
</dbReference>
<dbReference type="EMBL" id="CP063356">
    <property type="protein sequence ID" value="QOY35927.1"/>
    <property type="molecule type" value="Genomic_DNA"/>
</dbReference>
<dbReference type="PRINTS" id="PR00725">
    <property type="entry name" value="DADACBPTASE1"/>
</dbReference>
<comment type="similarity">
    <text evidence="1 9">Belongs to the peptidase S11 family.</text>
</comment>
<feature type="active site" evidence="7">
    <location>
        <position position="118"/>
    </location>
</feature>
<reference evidence="11 13" key="1">
    <citation type="submission" date="2016-10" db="EMBL/GenBank/DDBJ databases">
        <title>Draft genome sequences of four alkaliphilic bacteria belonging to the Anaerobacillus genus.</title>
        <authorList>
            <person name="Bassil N.M."/>
            <person name="Lloyd J.R."/>
        </authorList>
    </citation>
    <scope>NUCLEOTIDE SEQUENCE [LARGE SCALE GENOMIC DNA]</scope>
    <source>
        <strain evidence="11 13">NB2006</strain>
    </source>
</reference>
<keyword evidence="6" id="KW-0961">Cell wall biogenesis/degradation</keyword>